<dbReference type="AlphaFoldDB" id="A0A8X6L8X8"/>
<name>A0A8X6L8X8_TRICU</name>
<dbReference type="PANTHER" id="PTHR47481">
    <property type="match status" value="1"/>
</dbReference>
<organism evidence="1 2">
    <name type="scientific">Trichonephila clavata</name>
    <name type="common">Joro spider</name>
    <name type="synonym">Nephila clavata</name>
    <dbReference type="NCBI Taxonomy" id="2740835"/>
    <lineage>
        <taxon>Eukaryota</taxon>
        <taxon>Metazoa</taxon>
        <taxon>Ecdysozoa</taxon>
        <taxon>Arthropoda</taxon>
        <taxon>Chelicerata</taxon>
        <taxon>Arachnida</taxon>
        <taxon>Araneae</taxon>
        <taxon>Araneomorphae</taxon>
        <taxon>Entelegynae</taxon>
        <taxon>Araneoidea</taxon>
        <taxon>Nephilidae</taxon>
        <taxon>Trichonephila</taxon>
    </lineage>
</organism>
<evidence type="ECO:0000313" key="1">
    <source>
        <dbReference type="EMBL" id="GFR00850.1"/>
    </source>
</evidence>
<dbReference type="OrthoDB" id="6418978at2759"/>
<accession>A0A8X6L8X8</accession>
<evidence type="ECO:0000313" key="2">
    <source>
        <dbReference type="Proteomes" id="UP000887116"/>
    </source>
</evidence>
<dbReference type="PANTHER" id="PTHR47481:SF7">
    <property type="entry name" value="CCHC-TYPE DOMAIN-CONTAINING PROTEIN"/>
    <property type="match status" value="1"/>
</dbReference>
<dbReference type="Proteomes" id="UP000887116">
    <property type="component" value="Unassembled WGS sequence"/>
</dbReference>
<dbReference type="Pfam" id="PF14223">
    <property type="entry name" value="Retrotran_gag_2"/>
    <property type="match status" value="1"/>
</dbReference>
<gene>
    <name evidence="1" type="primary">POLX_940</name>
    <name evidence="1" type="ORF">TNCT_102951</name>
</gene>
<reference evidence="1" key="1">
    <citation type="submission" date="2020-07" db="EMBL/GenBank/DDBJ databases">
        <title>Multicomponent nature underlies the extraordinary mechanical properties of spider dragline silk.</title>
        <authorList>
            <person name="Kono N."/>
            <person name="Nakamura H."/>
            <person name="Mori M."/>
            <person name="Yoshida Y."/>
            <person name="Ohtoshi R."/>
            <person name="Malay A.D."/>
            <person name="Moran D.A.P."/>
            <person name="Tomita M."/>
            <person name="Numata K."/>
            <person name="Arakawa K."/>
        </authorList>
    </citation>
    <scope>NUCLEOTIDE SEQUENCE</scope>
</reference>
<comment type="caution">
    <text evidence="1">The sequence shown here is derived from an EMBL/GenBank/DDBJ whole genome shotgun (WGS) entry which is preliminary data.</text>
</comment>
<proteinExistence type="predicted"/>
<sequence length="176" mass="20932">MAVSNYQIKPLDSNNYVTWLTDIHFLLHEKNCFEIVNGKESAPLDKEENRCELHDFNARQRLALSIPYLNISTEYHSIIENIIDPAEAWKLLRDNFQPDNRSHRMQLFSEFFQCRIQPYEKVNIFSARIKRISDQLQAISKPIDDTYQCYQLLRSLPSKFDSIVQNILRWTDDTFK</sequence>
<protein>
    <submittedName>
        <fullName evidence="1">Retrovirus-related Pol polyprotein from transposon TNT 1-94</fullName>
    </submittedName>
</protein>
<keyword evidence="2" id="KW-1185">Reference proteome</keyword>
<dbReference type="EMBL" id="BMAO01025158">
    <property type="protein sequence ID" value="GFR00850.1"/>
    <property type="molecule type" value="Genomic_DNA"/>
</dbReference>